<keyword evidence="7" id="KW-0472">Membrane</keyword>
<dbReference type="PIRSF" id="PIRSF016302">
    <property type="entry name" value="Man_a_manosd"/>
    <property type="match status" value="1"/>
</dbReference>
<organism evidence="13 14">
    <name type="scientific">Colletotrichum abscissum</name>
    <dbReference type="NCBI Taxonomy" id="1671311"/>
    <lineage>
        <taxon>Eukaryota</taxon>
        <taxon>Fungi</taxon>
        <taxon>Dikarya</taxon>
        <taxon>Ascomycota</taxon>
        <taxon>Pezizomycotina</taxon>
        <taxon>Sordariomycetes</taxon>
        <taxon>Hypocreomycetidae</taxon>
        <taxon>Glomerellales</taxon>
        <taxon>Glomerellaceae</taxon>
        <taxon>Colletotrichum</taxon>
        <taxon>Colletotrichum acutatum species complex</taxon>
    </lineage>
</organism>
<dbReference type="InterPro" id="IPR014480">
    <property type="entry name" value="Mannan-1_6-alpha_mannosidase"/>
</dbReference>
<evidence type="ECO:0000256" key="2">
    <source>
        <dbReference type="ARBA" id="ARBA00004308"/>
    </source>
</evidence>
<dbReference type="Proteomes" id="UP001056436">
    <property type="component" value="Unassembled WGS sequence"/>
</dbReference>
<evidence type="ECO:0000256" key="10">
    <source>
        <dbReference type="PIRNR" id="PIRNR016302"/>
    </source>
</evidence>
<reference evidence="13" key="1">
    <citation type="submission" date="2019-01" db="EMBL/GenBank/DDBJ databases">
        <title>Colletotrichum abscissum LGMF1257.</title>
        <authorList>
            <person name="Baroncelli R."/>
        </authorList>
    </citation>
    <scope>NUCLEOTIDE SEQUENCE</scope>
    <source>
        <strain evidence="13">Ca142</strain>
    </source>
</reference>
<evidence type="ECO:0000313" key="13">
    <source>
        <dbReference type="EMBL" id="KAI3559224.1"/>
    </source>
</evidence>
<feature type="compositionally biased region" description="Low complexity" evidence="11">
    <location>
        <begin position="428"/>
        <end position="451"/>
    </location>
</feature>
<evidence type="ECO:0000313" key="14">
    <source>
        <dbReference type="Proteomes" id="UP001056436"/>
    </source>
</evidence>
<evidence type="ECO:0000256" key="6">
    <source>
        <dbReference type="ARBA" id="ARBA00022801"/>
    </source>
</evidence>
<evidence type="ECO:0000256" key="3">
    <source>
        <dbReference type="ARBA" id="ARBA00009699"/>
    </source>
</evidence>
<dbReference type="InterPro" id="IPR005198">
    <property type="entry name" value="Glyco_hydro_76"/>
</dbReference>
<proteinExistence type="inferred from homology"/>
<keyword evidence="9 10" id="KW-0326">Glycosidase</keyword>
<dbReference type="InterPro" id="IPR008928">
    <property type="entry name" value="6-hairpin_glycosidase_sf"/>
</dbReference>
<comment type="catalytic activity">
    <reaction evidence="1 10">
        <text>Random hydrolysis of (1-&gt;6)-alpha-D-mannosidic linkages in unbranched (1-&gt;6)-mannans.</text>
        <dbReference type="EC" id="3.2.1.101"/>
    </reaction>
</comment>
<evidence type="ECO:0000256" key="1">
    <source>
        <dbReference type="ARBA" id="ARBA00001452"/>
    </source>
</evidence>
<accession>A0A9P9XSJ6</accession>
<dbReference type="AlphaFoldDB" id="A0A9P9XSJ6"/>
<keyword evidence="6 10" id="KW-0378">Hydrolase</keyword>
<comment type="caution">
    <text evidence="13">The sequence shown here is derived from an EMBL/GenBank/DDBJ whole genome shotgun (WGS) entry which is preliminary data.</text>
</comment>
<keyword evidence="5 12" id="KW-0732">Signal</keyword>
<keyword evidence="8" id="KW-0325">Glycoprotein</keyword>
<dbReference type="Gene3D" id="1.50.10.20">
    <property type="match status" value="1"/>
</dbReference>
<protein>
    <recommendedName>
        <fullName evidence="4 10">Mannan endo-1,6-alpha-mannosidase</fullName>
        <ecNumber evidence="4 10">3.2.1.101</ecNumber>
    </recommendedName>
</protein>
<name>A0A9P9XSJ6_9PEZI</name>
<comment type="similarity">
    <text evidence="3 10">Belongs to the glycosyl hydrolase 76 family.</text>
</comment>
<evidence type="ECO:0000256" key="9">
    <source>
        <dbReference type="ARBA" id="ARBA00023295"/>
    </source>
</evidence>
<feature type="signal peptide" evidence="12">
    <location>
        <begin position="1"/>
        <end position="24"/>
    </location>
</feature>
<sequence length="477" mass="52011">MPSPLVSTLSGALLLLGNLPNVVAELDISSADRIKESSRSLAKDLMTFYQGDKPGQTPGILPWSSEDVNKYWWYLSGSFFATYLDYWHLTGDDGYAATVSKALQFQVGPENDYMPPNQTASLGNEDQCFWGTAALMAAEYGFPEVDGKARWIDLAKNVWTTQASPDRYDETCNGGLRWQIPLSNNGYEWKHSKLRCFSASNACFFNLGARLARFTGNTTYSDYSDKRWDWLTGVGFVDTSNWKVYDGALAENNCTQIGKAQWSYTPAMLIQGAAFMYNNTNGSEIWRDRAAGLSDTLLKDFFPDGVIFESACEPAEGRCPTDALFYKGFVHRWLSSATQLAPFLADTWLPVLKTSAEAAIKQCEPGNSEINNRCGFYWTSGRFVDPMTADHTTGIGEGLSVLAAVSNLLIKDAKAPIVEAAKSGGSTGNSPSGTTGGSSPTSTTSTTANPGSGAGKLELDIKIPFLISSFMLLAWHL</sequence>
<feature type="chain" id="PRO_5040288443" description="Mannan endo-1,6-alpha-mannosidase" evidence="12">
    <location>
        <begin position="25"/>
        <end position="477"/>
    </location>
</feature>
<dbReference type="GO" id="GO:0008496">
    <property type="term" value="F:mannan endo-1,6-alpha-mannosidase activity"/>
    <property type="evidence" value="ECO:0007669"/>
    <property type="project" value="UniProtKB-UniRule"/>
</dbReference>
<dbReference type="EMBL" id="SDAQ01000001">
    <property type="protein sequence ID" value="KAI3559224.1"/>
    <property type="molecule type" value="Genomic_DNA"/>
</dbReference>
<evidence type="ECO:0000256" key="8">
    <source>
        <dbReference type="ARBA" id="ARBA00023180"/>
    </source>
</evidence>
<evidence type="ECO:0000256" key="12">
    <source>
        <dbReference type="SAM" id="SignalP"/>
    </source>
</evidence>
<dbReference type="SUPFAM" id="SSF48208">
    <property type="entry name" value="Six-hairpin glycosidases"/>
    <property type="match status" value="1"/>
</dbReference>
<evidence type="ECO:0000256" key="7">
    <source>
        <dbReference type="ARBA" id="ARBA00023136"/>
    </source>
</evidence>
<comment type="subcellular location">
    <subcellularLocation>
        <location evidence="2">Endomembrane system</location>
    </subcellularLocation>
</comment>
<evidence type="ECO:0000256" key="5">
    <source>
        <dbReference type="ARBA" id="ARBA00022729"/>
    </source>
</evidence>
<dbReference type="OrthoDB" id="9984024at2759"/>
<dbReference type="GO" id="GO:0012505">
    <property type="term" value="C:endomembrane system"/>
    <property type="evidence" value="ECO:0007669"/>
    <property type="project" value="UniProtKB-SubCell"/>
</dbReference>
<evidence type="ECO:0000256" key="11">
    <source>
        <dbReference type="SAM" id="MobiDB-lite"/>
    </source>
</evidence>
<feature type="region of interest" description="Disordered" evidence="11">
    <location>
        <begin position="421"/>
        <end position="453"/>
    </location>
</feature>
<keyword evidence="14" id="KW-1185">Reference proteome</keyword>
<dbReference type="PANTHER" id="PTHR12145:SF36">
    <property type="entry name" value="MANNAN ENDO-1,6-ALPHA-MANNOSIDASE DCW1"/>
    <property type="match status" value="1"/>
</dbReference>
<gene>
    <name evidence="13" type="ORF">CABS02_00199</name>
</gene>
<dbReference type="GO" id="GO:0009272">
    <property type="term" value="P:fungal-type cell wall biogenesis"/>
    <property type="evidence" value="ECO:0007669"/>
    <property type="project" value="TreeGrafter"/>
</dbReference>
<dbReference type="GO" id="GO:0016052">
    <property type="term" value="P:carbohydrate catabolic process"/>
    <property type="evidence" value="ECO:0007669"/>
    <property type="project" value="InterPro"/>
</dbReference>
<dbReference type="EC" id="3.2.1.101" evidence="4 10"/>
<dbReference type="FunFam" id="1.50.10.20:FF:000006">
    <property type="entry name" value="Mannan endo-1,6-alpha-mannosidase"/>
    <property type="match status" value="1"/>
</dbReference>
<dbReference type="Pfam" id="PF03663">
    <property type="entry name" value="Glyco_hydro_76"/>
    <property type="match status" value="1"/>
</dbReference>
<evidence type="ECO:0000256" key="4">
    <source>
        <dbReference type="ARBA" id="ARBA00012350"/>
    </source>
</evidence>
<dbReference type="PANTHER" id="PTHR12145">
    <property type="entry name" value="MANNAN ENDO-1,6-ALPHA-MANNOSIDASE DCW1"/>
    <property type="match status" value="1"/>
</dbReference>